<dbReference type="InterPro" id="IPR013216">
    <property type="entry name" value="Methyltransf_11"/>
</dbReference>
<dbReference type="CDD" id="cd02440">
    <property type="entry name" value="AdoMet_MTases"/>
    <property type="match status" value="1"/>
</dbReference>
<evidence type="ECO:0000256" key="4">
    <source>
        <dbReference type="ARBA" id="ARBA00025707"/>
    </source>
</evidence>
<keyword evidence="3" id="KW-0808">Transferase</keyword>
<evidence type="ECO:0000313" key="7">
    <source>
        <dbReference type="Proteomes" id="UP001232245"/>
    </source>
</evidence>
<dbReference type="Gene3D" id="3.40.50.150">
    <property type="entry name" value="Vaccinia Virus protein VP39"/>
    <property type="match status" value="1"/>
</dbReference>
<evidence type="ECO:0000256" key="1">
    <source>
        <dbReference type="ARBA" id="ARBA00005189"/>
    </source>
</evidence>
<dbReference type="GO" id="GO:0008168">
    <property type="term" value="F:methyltransferase activity"/>
    <property type="evidence" value="ECO:0007669"/>
    <property type="project" value="UniProtKB-KW"/>
</dbReference>
<proteinExistence type="predicted"/>
<dbReference type="PANTHER" id="PTHR44307">
    <property type="entry name" value="PHOSPHOETHANOLAMINE METHYLTRANSFERASE"/>
    <property type="match status" value="1"/>
</dbReference>
<evidence type="ECO:0000259" key="5">
    <source>
        <dbReference type="Pfam" id="PF08241"/>
    </source>
</evidence>
<name>A0ABT9YZ79_9BACI</name>
<reference evidence="6 7" key="1">
    <citation type="submission" date="2023-07" db="EMBL/GenBank/DDBJ databases">
        <title>Genomic Encyclopedia of Type Strains, Phase IV (KMG-IV): sequencing the most valuable type-strain genomes for metagenomic binning, comparative biology and taxonomic classification.</title>
        <authorList>
            <person name="Goeker M."/>
        </authorList>
    </citation>
    <scope>NUCLEOTIDE SEQUENCE [LARGE SCALE GENOMIC DNA]</scope>
    <source>
        <strain evidence="6 7">DSM 17723</strain>
    </source>
</reference>
<organism evidence="6 7">
    <name type="scientific">Metabacillus niabensis</name>
    <dbReference type="NCBI Taxonomy" id="324854"/>
    <lineage>
        <taxon>Bacteria</taxon>
        <taxon>Bacillati</taxon>
        <taxon>Bacillota</taxon>
        <taxon>Bacilli</taxon>
        <taxon>Bacillales</taxon>
        <taxon>Bacillaceae</taxon>
        <taxon>Metabacillus</taxon>
    </lineage>
</organism>
<accession>A0ABT9YZ79</accession>
<comment type="pathway">
    <text evidence="4">Phospholipid metabolism.</text>
</comment>
<keyword evidence="7" id="KW-1185">Reference proteome</keyword>
<sequence length="235" mass="26550">MNYLHLLSSLGIGGAHPGGLMLTKQIFESEQYPLDYKILDAGCGTGQTAAYLTQLGYNVTGIDINMQMIEHATIRNHINQLNIPYYVEDLAHTSFSDASFDLVLCESVLQFTSLTKTLSEIARILKSNGSVVAIEMVQDGTLTSEEQFEIKSFYGCEQIYTISEWKQCFLKHHIPLSKVLTKTDILFIDENEPTTEFSPIEDIPQDVFELLSEHERLTQKYSNKLSFCILFGQKC</sequence>
<dbReference type="SUPFAM" id="SSF53335">
    <property type="entry name" value="S-adenosyl-L-methionine-dependent methyltransferases"/>
    <property type="match status" value="1"/>
</dbReference>
<dbReference type="RefSeq" id="WP_307190618.1">
    <property type="nucleotide sequence ID" value="NZ_JAUSTZ010000002.1"/>
</dbReference>
<protein>
    <submittedName>
        <fullName evidence="6">SAM-dependent methyltransferase</fullName>
    </submittedName>
</protein>
<comment type="caution">
    <text evidence="6">The sequence shown here is derived from an EMBL/GenBank/DDBJ whole genome shotgun (WGS) entry which is preliminary data.</text>
</comment>
<dbReference type="PANTHER" id="PTHR44307:SF2">
    <property type="entry name" value="PHOSPHOETHANOLAMINE METHYLTRANSFERASE ISOFORM X1"/>
    <property type="match status" value="1"/>
</dbReference>
<gene>
    <name evidence="6" type="ORF">J2S02_001571</name>
</gene>
<dbReference type="InterPro" id="IPR029063">
    <property type="entry name" value="SAM-dependent_MTases_sf"/>
</dbReference>
<comment type="pathway">
    <text evidence="1">Lipid metabolism.</text>
</comment>
<dbReference type="Pfam" id="PF08241">
    <property type="entry name" value="Methyltransf_11"/>
    <property type="match status" value="1"/>
</dbReference>
<feature type="domain" description="Methyltransferase type 11" evidence="5">
    <location>
        <begin position="39"/>
        <end position="132"/>
    </location>
</feature>
<dbReference type="Proteomes" id="UP001232245">
    <property type="component" value="Unassembled WGS sequence"/>
</dbReference>
<evidence type="ECO:0000256" key="2">
    <source>
        <dbReference type="ARBA" id="ARBA00022603"/>
    </source>
</evidence>
<evidence type="ECO:0000256" key="3">
    <source>
        <dbReference type="ARBA" id="ARBA00022679"/>
    </source>
</evidence>
<dbReference type="GO" id="GO:0032259">
    <property type="term" value="P:methylation"/>
    <property type="evidence" value="ECO:0007669"/>
    <property type="project" value="UniProtKB-KW"/>
</dbReference>
<dbReference type="EMBL" id="JAUSTZ010000002">
    <property type="protein sequence ID" value="MDQ0225242.1"/>
    <property type="molecule type" value="Genomic_DNA"/>
</dbReference>
<evidence type="ECO:0000313" key="6">
    <source>
        <dbReference type="EMBL" id="MDQ0225242.1"/>
    </source>
</evidence>
<keyword evidence="2 6" id="KW-0489">Methyltransferase</keyword>